<reference evidence="2 3" key="1">
    <citation type="journal article" date="2017" name="Environ. Microbiol.">
        <title>Decay of the glycolytic pathway and adaptation to intranuclear parasitism within Enterocytozoonidae microsporidia.</title>
        <authorList>
            <person name="Wiredu Boakye D."/>
            <person name="Jaroenlak P."/>
            <person name="Prachumwat A."/>
            <person name="Williams T.A."/>
            <person name="Bateman K.S."/>
            <person name="Itsathitphaisarn O."/>
            <person name="Sritunyalucksana K."/>
            <person name="Paszkiewicz K.H."/>
            <person name="Moore K.A."/>
            <person name="Stentiford G.D."/>
            <person name="Williams B.A."/>
        </authorList>
    </citation>
    <scope>NUCLEOTIDE SEQUENCE [LARGE SCALE GENOMIC DNA]</scope>
    <source>
        <strain evidence="2 3">TH1</strain>
    </source>
</reference>
<feature type="transmembrane region" description="Helical" evidence="1">
    <location>
        <begin position="234"/>
        <end position="251"/>
    </location>
</feature>
<dbReference type="VEuPathDB" id="MicrosporidiaDB:EHP00_415"/>
<comment type="caution">
    <text evidence="2">The sequence shown here is derived from an EMBL/GenBank/DDBJ whole genome shotgun (WGS) entry which is preliminary data.</text>
</comment>
<feature type="transmembrane region" description="Helical" evidence="1">
    <location>
        <begin position="48"/>
        <end position="66"/>
    </location>
</feature>
<keyword evidence="1" id="KW-0812">Transmembrane</keyword>
<feature type="transmembrane region" description="Helical" evidence="1">
    <location>
        <begin position="148"/>
        <end position="166"/>
    </location>
</feature>
<dbReference type="Proteomes" id="UP000192758">
    <property type="component" value="Unassembled WGS sequence"/>
</dbReference>
<name>A0A1W0E9G7_9MICR</name>
<dbReference type="AlphaFoldDB" id="A0A1W0E9G7"/>
<dbReference type="OrthoDB" id="5982228at2759"/>
<keyword evidence="3" id="KW-1185">Reference proteome</keyword>
<protein>
    <submittedName>
        <fullName evidence="2">Uncharacterized protein</fullName>
    </submittedName>
</protein>
<evidence type="ECO:0000313" key="2">
    <source>
        <dbReference type="EMBL" id="OQS55876.1"/>
    </source>
</evidence>
<sequence length="323" mass="36517">MLYVEKIYNSTMGTVYSLSILFISSPCVNVIFMTLLANAFEIPQNYRFLFYGFFILLVMPLPLIPVELKSKVAGYLGYVQQAVLCIIGLSLPVALIMKKKNPMIKLNEEVKQGPITLMSFLETMSEVYFSYVGFTEANSLPKEQVGKLYVPYLCSTTVLFVLYMVLDNFFLLIYRKDGSEINYLNVLGFLRGGAKPVYLMIVCALYTMPFVGMSFMTSTNIVYIKEKYNLHDSIKYVIVTAGALLMFIASYMQLGLIMNIVCGCMIFFSMLAMAGILFHARRNPKYKMKIPKLVVFISVGFAAIMLGTNITFIIKGFIKSNKN</sequence>
<organism evidence="2 3">
    <name type="scientific">Ecytonucleospora hepatopenaei</name>
    <dbReference type="NCBI Taxonomy" id="646526"/>
    <lineage>
        <taxon>Eukaryota</taxon>
        <taxon>Fungi</taxon>
        <taxon>Fungi incertae sedis</taxon>
        <taxon>Microsporidia</taxon>
        <taxon>Enterocytozoonidae</taxon>
        <taxon>Ecytonucleospora</taxon>
    </lineage>
</organism>
<feature type="transmembrane region" description="Helical" evidence="1">
    <location>
        <begin position="15"/>
        <end position="36"/>
    </location>
</feature>
<keyword evidence="1" id="KW-1133">Transmembrane helix</keyword>
<keyword evidence="1" id="KW-0472">Membrane</keyword>
<dbReference type="EMBL" id="MNPJ01000001">
    <property type="protein sequence ID" value="OQS55876.1"/>
    <property type="molecule type" value="Genomic_DNA"/>
</dbReference>
<proteinExistence type="predicted"/>
<accession>A0A1W0E9G7</accession>
<feature type="transmembrane region" description="Helical" evidence="1">
    <location>
        <begin position="290"/>
        <end position="314"/>
    </location>
</feature>
<feature type="transmembrane region" description="Helical" evidence="1">
    <location>
        <begin position="257"/>
        <end position="278"/>
    </location>
</feature>
<evidence type="ECO:0000256" key="1">
    <source>
        <dbReference type="SAM" id="Phobius"/>
    </source>
</evidence>
<gene>
    <name evidence="2" type="ORF">EHP00_415</name>
</gene>
<feature type="transmembrane region" description="Helical" evidence="1">
    <location>
        <begin position="197"/>
        <end position="222"/>
    </location>
</feature>
<feature type="transmembrane region" description="Helical" evidence="1">
    <location>
        <begin position="78"/>
        <end position="97"/>
    </location>
</feature>
<evidence type="ECO:0000313" key="3">
    <source>
        <dbReference type="Proteomes" id="UP000192758"/>
    </source>
</evidence>